<dbReference type="AlphaFoldDB" id="A0ABD6EZG3"/>
<evidence type="ECO:0000313" key="2">
    <source>
        <dbReference type="Proteomes" id="UP001608902"/>
    </source>
</evidence>
<protein>
    <submittedName>
        <fullName evidence="1">Uncharacterized protein</fullName>
    </submittedName>
</protein>
<evidence type="ECO:0000313" key="1">
    <source>
        <dbReference type="EMBL" id="MFH4982057.1"/>
    </source>
</evidence>
<name>A0ABD6EZG3_9BILA</name>
<comment type="caution">
    <text evidence="1">The sequence shown here is derived from an EMBL/GenBank/DDBJ whole genome shotgun (WGS) entry which is preliminary data.</text>
</comment>
<gene>
    <name evidence="1" type="ORF">AB6A40_008766</name>
</gene>
<reference evidence="1 2" key="1">
    <citation type="submission" date="2024-08" db="EMBL/GenBank/DDBJ databases">
        <title>Gnathostoma spinigerum genome.</title>
        <authorList>
            <person name="Gonzalez-Bertolin B."/>
            <person name="Monzon S."/>
            <person name="Zaballos A."/>
            <person name="Jimenez P."/>
            <person name="Dekumyoy P."/>
            <person name="Varona S."/>
            <person name="Cuesta I."/>
            <person name="Sumanam S."/>
            <person name="Adisakwattana P."/>
            <person name="Gasser R.B."/>
            <person name="Hernandez-Gonzalez A."/>
            <person name="Young N.D."/>
            <person name="Perteguer M.J."/>
        </authorList>
    </citation>
    <scope>NUCLEOTIDE SEQUENCE [LARGE SCALE GENOMIC DNA]</scope>
    <source>
        <strain evidence="1">AL3</strain>
        <tissue evidence="1">Liver</tissue>
    </source>
</reference>
<sequence length="133" mass="15063">MVRLPECSVGYAMFPLNGYVCRYLVKAIPRWCWMVTHTCGALLLRDSSVILSGLPSVSFVLGYAERRSAKKAIEKMSGQDINGQTVQVTAEEESEHPETVTKPDQIATEEQRYDLYENSMSELTFSSNRYLRS</sequence>
<dbReference type="EMBL" id="JBGFUD010008407">
    <property type="protein sequence ID" value="MFH4982057.1"/>
    <property type="molecule type" value="Genomic_DNA"/>
</dbReference>
<keyword evidence="2" id="KW-1185">Reference proteome</keyword>
<organism evidence="1 2">
    <name type="scientific">Gnathostoma spinigerum</name>
    <dbReference type="NCBI Taxonomy" id="75299"/>
    <lineage>
        <taxon>Eukaryota</taxon>
        <taxon>Metazoa</taxon>
        <taxon>Ecdysozoa</taxon>
        <taxon>Nematoda</taxon>
        <taxon>Chromadorea</taxon>
        <taxon>Rhabditida</taxon>
        <taxon>Spirurina</taxon>
        <taxon>Gnathostomatomorpha</taxon>
        <taxon>Gnathostomatoidea</taxon>
        <taxon>Gnathostomatidae</taxon>
        <taxon>Gnathostoma</taxon>
    </lineage>
</organism>
<accession>A0ABD6EZG3</accession>
<dbReference type="Proteomes" id="UP001608902">
    <property type="component" value="Unassembled WGS sequence"/>
</dbReference>
<proteinExistence type="predicted"/>